<feature type="compositionally biased region" description="Gly residues" evidence="1">
    <location>
        <begin position="69"/>
        <end position="81"/>
    </location>
</feature>
<dbReference type="EMBL" id="JAAAHW010010078">
    <property type="protein sequence ID" value="KAF9931083.1"/>
    <property type="molecule type" value="Genomic_DNA"/>
</dbReference>
<dbReference type="Proteomes" id="UP000749646">
    <property type="component" value="Unassembled WGS sequence"/>
</dbReference>
<evidence type="ECO:0000256" key="1">
    <source>
        <dbReference type="SAM" id="MobiDB-lite"/>
    </source>
</evidence>
<feature type="compositionally biased region" description="Gly residues" evidence="1">
    <location>
        <begin position="48"/>
        <end position="61"/>
    </location>
</feature>
<accession>A0A9P6IKB7</accession>
<feature type="non-terminal residue" evidence="2">
    <location>
        <position position="1"/>
    </location>
</feature>
<gene>
    <name evidence="2" type="ORF">BGZ65_005059</name>
</gene>
<protein>
    <submittedName>
        <fullName evidence="2">Uncharacterized protein</fullName>
    </submittedName>
</protein>
<name>A0A9P6IKB7_9FUNG</name>
<dbReference type="OrthoDB" id="2447638at2759"/>
<evidence type="ECO:0000313" key="2">
    <source>
        <dbReference type="EMBL" id="KAF9931083.1"/>
    </source>
</evidence>
<dbReference type="AlphaFoldDB" id="A0A9P6IKB7"/>
<organism evidence="2 3">
    <name type="scientific">Modicella reniformis</name>
    <dbReference type="NCBI Taxonomy" id="1440133"/>
    <lineage>
        <taxon>Eukaryota</taxon>
        <taxon>Fungi</taxon>
        <taxon>Fungi incertae sedis</taxon>
        <taxon>Mucoromycota</taxon>
        <taxon>Mortierellomycotina</taxon>
        <taxon>Mortierellomycetes</taxon>
        <taxon>Mortierellales</taxon>
        <taxon>Mortierellaceae</taxon>
        <taxon>Modicella</taxon>
    </lineage>
</organism>
<comment type="caution">
    <text evidence="2">The sequence shown here is derived from an EMBL/GenBank/DDBJ whole genome shotgun (WGS) entry which is preliminary data.</text>
</comment>
<sequence>TDFLPISNVLPVVNVFPTDVFDYSGMGPFDRPWDGSFGGASFGNSGFSGPGMGGPDFGGPDFGDMGTMGPIGNGGPGLFGM</sequence>
<evidence type="ECO:0000313" key="3">
    <source>
        <dbReference type="Proteomes" id="UP000749646"/>
    </source>
</evidence>
<feature type="region of interest" description="Disordered" evidence="1">
    <location>
        <begin position="48"/>
        <end position="81"/>
    </location>
</feature>
<proteinExistence type="predicted"/>
<reference evidence="2" key="1">
    <citation type="journal article" date="2020" name="Fungal Divers.">
        <title>Resolving the Mortierellaceae phylogeny through synthesis of multi-gene phylogenetics and phylogenomics.</title>
        <authorList>
            <person name="Vandepol N."/>
            <person name="Liber J."/>
            <person name="Desiro A."/>
            <person name="Na H."/>
            <person name="Kennedy M."/>
            <person name="Barry K."/>
            <person name="Grigoriev I.V."/>
            <person name="Miller A.N."/>
            <person name="O'Donnell K."/>
            <person name="Stajich J.E."/>
            <person name="Bonito G."/>
        </authorList>
    </citation>
    <scope>NUCLEOTIDE SEQUENCE</scope>
    <source>
        <strain evidence="2">MES-2147</strain>
    </source>
</reference>
<keyword evidence="3" id="KW-1185">Reference proteome</keyword>